<dbReference type="Pfam" id="PF04488">
    <property type="entry name" value="Gly_transf_sug"/>
    <property type="match status" value="1"/>
</dbReference>
<dbReference type="Gene3D" id="3.90.550.20">
    <property type="match status" value="1"/>
</dbReference>
<dbReference type="PANTHER" id="PTHR46830:SF1">
    <property type="entry name" value="ALPHA-1,4-N-ACETYLGLUCOSAMINYLTRANSFERASE"/>
    <property type="match status" value="1"/>
</dbReference>
<dbReference type="InterPro" id="IPR007577">
    <property type="entry name" value="GlycoTrfase_DXD_sugar-bd_CS"/>
</dbReference>
<protein>
    <submittedName>
        <fullName evidence="1">Uncharacterized protein</fullName>
    </submittedName>
</protein>
<gene>
    <name evidence="1" type="ORF">RRG08_035066</name>
</gene>
<accession>A0AAE0ZS79</accession>
<comment type="caution">
    <text evidence="1">The sequence shown here is derived from an EMBL/GenBank/DDBJ whole genome shotgun (WGS) entry which is preliminary data.</text>
</comment>
<sequence>MSRHHFLICLAAVVYILIFFYVHRKKTQGSPGDVSFTEEKRLNTLVPENESSFSFIPACTESVDDIVASLPPSRWRLEIQYGTTAGVGTRKRNVPADFVPYKISWTKRFPSLIKFVEHFCYDFKGQRVPNLVHYIWFGRNYFRPEHLISVLSAVRYINPCAIFFHSDRLPFGDHWRLLLQLVPEVIHIIHRQPGSIFGHKFGFIQHKSDIVRLQVLYALGGIYLDGDQLVTASLTSLLHHSLVMSHENSANLANSMILASPGAKLLPLWLASYRSYNSSQWGMHSTYVPWELAKQYPNHIKVVENRFVNPDLTDIGQVYYGHYDISPNLGLHLYTRFLRKPLPLLGVAQWNSSLGKVWRGILFGRPEMVTCHRRSF</sequence>
<dbReference type="PANTHER" id="PTHR46830">
    <property type="entry name" value="TRANSFERASE, PUTATIVE-RELATED"/>
    <property type="match status" value="1"/>
</dbReference>
<keyword evidence="2" id="KW-1185">Reference proteome</keyword>
<proteinExistence type="predicted"/>
<dbReference type="EMBL" id="JAWDGP010003399">
    <property type="protein sequence ID" value="KAK3774638.1"/>
    <property type="molecule type" value="Genomic_DNA"/>
</dbReference>
<dbReference type="SUPFAM" id="SSF53448">
    <property type="entry name" value="Nucleotide-diphospho-sugar transferases"/>
    <property type="match status" value="1"/>
</dbReference>
<dbReference type="AlphaFoldDB" id="A0AAE0ZS79"/>
<name>A0AAE0ZS79_9GAST</name>
<evidence type="ECO:0000313" key="1">
    <source>
        <dbReference type="EMBL" id="KAK3774638.1"/>
    </source>
</evidence>
<evidence type="ECO:0000313" key="2">
    <source>
        <dbReference type="Proteomes" id="UP001283361"/>
    </source>
</evidence>
<dbReference type="InterPro" id="IPR029044">
    <property type="entry name" value="Nucleotide-diphossugar_trans"/>
</dbReference>
<reference evidence="1" key="1">
    <citation type="journal article" date="2023" name="G3 (Bethesda)">
        <title>A reference genome for the long-term kleptoplast-retaining sea slug Elysia crispata morphotype clarki.</title>
        <authorList>
            <person name="Eastman K.E."/>
            <person name="Pendleton A.L."/>
            <person name="Shaikh M.A."/>
            <person name="Suttiyut T."/>
            <person name="Ogas R."/>
            <person name="Tomko P."/>
            <person name="Gavelis G."/>
            <person name="Widhalm J.R."/>
            <person name="Wisecaver J.H."/>
        </authorList>
    </citation>
    <scope>NUCLEOTIDE SEQUENCE</scope>
    <source>
        <strain evidence="1">ECLA1</strain>
    </source>
</reference>
<dbReference type="Proteomes" id="UP001283361">
    <property type="component" value="Unassembled WGS sequence"/>
</dbReference>
<organism evidence="1 2">
    <name type="scientific">Elysia crispata</name>
    <name type="common">lettuce slug</name>
    <dbReference type="NCBI Taxonomy" id="231223"/>
    <lineage>
        <taxon>Eukaryota</taxon>
        <taxon>Metazoa</taxon>
        <taxon>Spiralia</taxon>
        <taxon>Lophotrochozoa</taxon>
        <taxon>Mollusca</taxon>
        <taxon>Gastropoda</taxon>
        <taxon>Heterobranchia</taxon>
        <taxon>Euthyneura</taxon>
        <taxon>Panpulmonata</taxon>
        <taxon>Sacoglossa</taxon>
        <taxon>Placobranchoidea</taxon>
        <taxon>Plakobranchidae</taxon>
        <taxon>Elysia</taxon>
    </lineage>
</organism>